<dbReference type="Proteomes" id="UP000181898">
    <property type="component" value="Chromosome"/>
</dbReference>
<dbReference type="RefSeq" id="WP_072555105.1">
    <property type="nucleotide sequence ID" value="NZ_CP018155.1"/>
</dbReference>
<proteinExistence type="predicted"/>
<name>A0A1L3JI13_9FLAO</name>
<evidence type="ECO:0000313" key="2">
    <source>
        <dbReference type="Proteomes" id="UP000181898"/>
    </source>
</evidence>
<accession>A0A1L3JI13</accession>
<protein>
    <recommendedName>
        <fullName evidence="3">Lipocalin-like domain-containing protein</fullName>
    </recommendedName>
</protein>
<evidence type="ECO:0000313" key="1">
    <source>
        <dbReference type="EMBL" id="APG64780.1"/>
    </source>
</evidence>
<organism evidence="1 2">
    <name type="scientific">Tenacibaculum todarodis</name>
    <dbReference type="NCBI Taxonomy" id="1850252"/>
    <lineage>
        <taxon>Bacteria</taxon>
        <taxon>Pseudomonadati</taxon>
        <taxon>Bacteroidota</taxon>
        <taxon>Flavobacteriia</taxon>
        <taxon>Flavobacteriales</taxon>
        <taxon>Flavobacteriaceae</taxon>
        <taxon>Tenacibaculum</taxon>
    </lineage>
</organism>
<dbReference type="KEGG" id="ten:LPB136_05120"/>
<dbReference type="AlphaFoldDB" id="A0A1L3JI13"/>
<sequence>MIKVILILFLFIANFSFSQVDEKLYVNWQIENIDEKLMKFVKYDQDKLDGTLTFEKNGVYQFNLNICRLNKKNLNIGYWKIKNNTTLILSEEKDFIDFKEWSIKKITDKKLHLKLIFN</sequence>
<gene>
    <name evidence="1" type="ORF">LPB136_05120</name>
</gene>
<keyword evidence="2" id="KW-1185">Reference proteome</keyword>
<reference evidence="1 2" key="1">
    <citation type="submission" date="2016-11" db="EMBL/GenBank/DDBJ databases">
        <title>Tenacibaculum sp. LPB0136, isolated from marine environment.</title>
        <authorList>
            <person name="Kim E."/>
            <person name="Yi H."/>
        </authorList>
    </citation>
    <scope>NUCLEOTIDE SEQUENCE [LARGE SCALE GENOMIC DNA]</scope>
    <source>
        <strain evidence="1 2">LPB0136</strain>
    </source>
</reference>
<dbReference type="EMBL" id="CP018155">
    <property type="protein sequence ID" value="APG64780.1"/>
    <property type="molecule type" value="Genomic_DNA"/>
</dbReference>
<evidence type="ECO:0008006" key="3">
    <source>
        <dbReference type="Google" id="ProtNLM"/>
    </source>
</evidence>